<dbReference type="Proteomes" id="UP001140949">
    <property type="component" value="Unassembled WGS sequence"/>
</dbReference>
<feature type="region of interest" description="Disordered" evidence="4">
    <location>
        <begin position="408"/>
        <end position="481"/>
    </location>
</feature>
<comment type="caution">
    <text evidence="6">The sequence shown here is derived from an EMBL/GenBank/DDBJ whole genome shotgun (WGS) entry which is preliminary data.</text>
</comment>
<keyword evidence="2" id="KW-0143">Chaperone</keyword>
<feature type="compositionally biased region" description="Basic and acidic residues" evidence="4">
    <location>
        <begin position="292"/>
        <end position="314"/>
    </location>
</feature>
<reference evidence="6" key="2">
    <citation type="submission" date="2023-04" db="EMBL/GenBank/DDBJ databases">
        <authorList>
            <person name="Bruccoleri R.E."/>
            <person name="Oakeley E.J."/>
            <person name="Faust A.-M."/>
            <person name="Dessus-Babus S."/>
            <person name="Altorfer M."/>
            <person name="Burckhardt D."/>
            <person name="Oertli M."/>
            <person name="Naumann U."/>
            <person name="Petersen F."/>
            <person name="Wong J."/>
        </authorList>
    </citation>
    <scope>NUCLEOTIDE SEQUENCE</scope>
    <source>
        <strain evidence="6">GSM-AAB239-AS_SAM_17_03QT</strain>
        <tissue evidence="6">Leaf</tissue>
    </source>
</reference>
<feature type="region of interest" description="Disordered" evidence="4">
    <location>
        <begin position="76"/>
        <end position="147"/>
    </location>
</feature>
<name>A0AAX6EMZ0_IRIPA</name>
<keyword evidence="6" id="KW-0396">Initiation factor</keyword>
<dbReference type="PROSITE" id="PS51998">
    <property type="entry name" value="DEK_C"/>
    <property type="match status" value="1"/>
</dbReference>
<feature type="compositionally biased region" description="Acidic residues" evidence="4">
    <location>
        <begin position="137"/>
        <end position="146"/>
    </location>
</feature>
<dbReference type="PANTHER" id="PTHR15410:SF2">
    <property type="entry name" value="HIRA-INTERACTING PROTEIN 3"/>
    <property type="match status" value="1"/>
</dbReference>
<keyword evidence="6" id="KW-0648">Protein biosynthesis</keyword>
<keyword evidence="7" id="KW-1185">Reference proteome</keyword>
<comment type="subcellular location">
    <subcellularLocation>
        <location evidence="1">Nucleus</location>
    </subcellularLocation>
</comment>
<evidence type="ECO:0000259" key="5">
    <source>
        <dbReference type="PROSITE" id="PS51998"/>
    </source>
</evidence>
<evidence type="ECO:0000313" key="6">
    <source>
        <dbReference type="EMBL" id="KAJ6805532.1"/>
    </source>
</evidence>
<feature type="region of interest" description="Disordered" evidence="4">
    <location>
        <begin position="199"/>
        <end position="338"/>
    </location>
</feature>
<dbReference type="GO" id="GO:0003743">
    <property type="term" value="F:translation initiation factor activity"/>
    <property type="evidence" value="ECO:0007669"/>
    <property type="project" value="UniProtKB-KW"/>
</dbReference>
<dbReference type="InterPro" id="IPR019098">
    <property type="entry name" value="Histone_chaperone_domain_CHZ"/>
</dbReference>
<evidence type="ECO:0000256" key="4">
    <source>
        <dbReference type="SAM" id="MobiDB-lite"/>
    </source>
</evidence>
<evidence type="ECO:0000256" key="1">
    <source>
        <dbReference type="ARBA" id="ARBA00004123"/>
    </source>
</evidence>
<feature type="compositionally biased region" description="Basic residues" evidence="4">
    <location>
        <begin position="261"/>
        <end position="278"/>
    </location>
</feature>
<dbReference type="InterPro" id="IPR037647">
    <property type="entry name" value="HIRIP3"/>
</dbReference>
<dbReference type="AlphaFoldDB" id="A0AAX6EMZ0"/>
<dbReference type="EMBL" id="JANAVB010035417">
    <property type="protein sequence ID" value="KAJ6805532.1"/>
    <property type="molecule type" value="Genomic_DNA"/>
</dbReference>
<accession>A0AAX6EMZ0</accession>
<feature type="domain" description="DEK-C" evidence="5">
    <location>
        <begin position="7"/>
        <end position="67"/>
    </location>
</feature>
<organism evidence="6 7">
    <name type="scientific">Iris pallida</name>
    <name type="common">Sweet iris</name>
    <dbReference type="NCBI Taxonomy" id="29817"/>
    <lineage>
        <taxon>Eukaryota</taxon>
        <taxon>Viridiplantae</taxon>
        <taxon>Streptophyta</taxon>
        <taxon>Embryophyta</taxon>
        <taxon>Tracheophyta</taxon>
        <taxon>Spermatophyta</taxon>
        <taxon>Magnoliopsida</taxon>
        <taxon>Liliopsida</taxon>
        <taxon>Asparagales</taxon>
        <taxon>Iridaceae</taxon>
        <taxon>Iridoideae</taxon>
        <taxon>Irideae</taxon>
        <taxon>Iris</taxon>
    </lineage>
</organism>
<protein>
    <submittedName>
        <fullName evidence="6">Eukaryotic translation initiation factor 5B-like</fullName>
    </submittedName>
</protein>
<dbReference type="SMART" id="SM01082">
    <property type="entry name" value="CHZ"/>
    <property type="match status" value="1"/>
</dbReference>
<evidence type="ECO:0000313" key="7">
    <source>
        <dbReference type="Proteomes" id="UP001140949"/>
    </source>
</evidence>
<dbReference type="PANTHER" id="PTHR15410">
    <property type="entry name" value="HIRA-INTERACTING PROTEIN 3"/>
    <property type="match status" value="1"/>
</dbReference>
<feature type="compositionally biased region" description="Basic and acidic residues" evidence="4">
    <location>
        <begin position="76"/>
        <end position="96"/>
    </location>
</feature>
<feature type="compositionally biased region" description="Basic and acidic residues" evidence="4">
    <location>
        <begin position="126"/>
        <end position="136"/>
    </location>
</feature>
<feature type="compositionally biased region" description="Basic residues" evidence="4">
    <location>
        <begin position="216"/>
        <end position="234"/>
    </location>
</feature>
<dbReference type="GO" id="GO:0005634">
    <property type="term" value="C:nucleus"/>
    <property type="evidence" value="ECO:0007669"/>
    <property type="project" value="UniProtKB-SubCell"/>
</dbReference>
<sequence>MEEKTEEELEADISRAMLARISDFKEEADKLTLEGVRRALEKDLGLKKLSLDAHKKFIKQCLDKFYYGAEDMSKTEEKVAEEPLLSEKEEASRELDDFQPAADLKNSNSDINGTREGSPALVGEETPDRETEKESLDPESDSDISEDAIKKAIRKRAAYLRSNLQITLVKVRRLLEEDLKLEKNSLDAYKKLIGSEVDEILQSSETVESTNGDKKEHKKASNSKGTGKTKRGAKKARDSDSSDSKDAISENEESDDEVRIPKKRPAKKINTKSSKKQKTSTEKKTSASGKKKPVEPDLEKGDESGDGKYPEGSHSESSGEEEDKKKSEKPTQVYGKKVEHLKSIIKSCGMGIPPSVYKRAKQAPESKREAFLIQELEEILDREGLSTNPSEKDIKYVKKKKERAKELEGIDMSNIVTSSRRRTTSSCIPPPKPKIESDSDEDEENEEDEDDDNSEDSDDGDSEGGHMSEGSDEEDVEEESD</sequence>
<reference evidence="6" key="1">
    <citation type="journal article" date="2023" name="GigaByte">
        <title>Genome assembly of the bearded iris, Iris pallida Lam.</title>
        <authorList>
            <person name="Bruccoleri R.E."/>
            <person name="Oakeley E.J."/>
            <person name="Faust A.M.E."/>
            <person name="Altorfer M."/>
            <person name="Dessus-Babus S."/>
            <person name="Burckhardt D."/>
            <person name="Oertli M."/>
            <person name="Naumann U."/>
            <person name="Petersen F."/>
            <person name="Wong J."/>
        </authorList>
    </citation>
    <scope>NUCLEOTIDE SEQUENCE</scope>
    <source>
        <strain evidence="6">GSM-AAB239-AS_SAM_17_03QT</strain>
    </source>
</reference>
<evidence type="ECO:0000256" key="3">
    <source>
        <dbReference type="ARBA" id="ARBA00023242"/>
    </source>
</evidence>
<feature type="compositionally biased region" description="Acidic residues" evidence="4">
    <location>
        <begin position="470"/>
        <end position="481"/>
    </location>
</feature>
<feature type="compositionally biased region" description="Acidic residues" evidence="4">
    <location>
        <begin position="438"/>
        <end position="462"/>
    </location>
</feature>
<dbReference type="Pfam" id="PF09649">
    <property type="entry name" value="CHZ"/>
    <property type="match status" value="1"/>
</dbReference>
<feature type="compositionally biased region" description="Basic and acidic residues" evidence="4">
    <location>
        <begin position="235"/>
        <end position="248"/>
    </location>
</feature>
<keyword evidence="3" id="KW-0539">Nucleus</keyword>
<evidence type="ECO:0000256" key="2">
    <source>
        <dbReference type="ARBA" id="ARBA00023186"/>
    </source>
</evidence>
<feature type="compositionally biased region" description="Polar residues" evidence="4">
    <location>
        <begin position="201"/>
        <end position="210"/>
    </location>
</feature>
<proteinExistence type="predicted"/>
<dbReference type="InterPro" id="IPR014876">
    <property type="entry name" value="DEK_C"/>
</dbReference>
<gene>
    <name evidence="6" type="ORF">M6B38_179610</name>
</gene>